<evidence type="ECO:0000259" key="1">
    <source>
        <dbReference type="Pfam" id="PF13349"/>
    </source>
</evidence>
<feature type="domain" description="DUF4097" evidence="1">
    <location>
        <begin position="55"/>
        <end position="183"/>
    </location>
</feature>
<dbReference type="Proteomes" id="UP001107558">
    <property type="component" value="Chromosome 4"/>
</dbReference>
<comment type="caution">
    <text evidence="2">The sequence shown here is derived from an EMBL/GenBank/DDBJ whole genome shotgun (WGS) entry which is preliminary data.</text>
</comment>
<dbReference type="Pfam" id="PF13349">
    <property type="entry name" value="DUF4097"/>
    <property type="match status" value="1"/>
</dbReference>
<sequence>MQSLKFRPLLTSNSLAKVLLRHSTFTVNLNVKAIDSIEIAADKVFGPGKKVNVKVYDNQGRLQNGSQMNIMQREDGFYMNYNRSEDDKLVVNLPLTARLTDFDVKIHGIKANVTIQDLLMKSLKVELEQGNVLLKSIRLNDVEVTTANDITTKELYGGQLDKIALNSSDGHVDVSECRCSELTVIGKTVQITNCFNSINRFRASLSLIIKNLLGNSQIKADGEKFVLSGFAGTFRALLGTRENSLEFLMLHGHDNEVTFSHPDANSYMSFSNAMGSRLTKILIHAKPEIITQTAEDFTLSRLGEKLFEIVRNDGGDGDSTLNIKFDEGKELKLHKQTWKDAFKWAKNLFN</sequence>
<proteinExistence type="predicted"/>
<evidence type="ECO:0000313" key="3">
    <source>
        <dbReference type="Proteomes" id="UP001107558"/>
    </source>
</evidence>
<name>A0A9J6BAN2_POLVA</name>
<protein>
    <recommendedName>
        <fullName evidence="1">DUF4097 domain-containing protein</fullName>
    </recommendedName>
</protein>
<organism evidence="2 3">
    <name type="scientific">Polypedilum vanderplanki</name>
    <name type="common">Sleeping chironomid midge</name>
    <dbReference type="NCBI Taxonomy" id="319348"/>
    <lineage>
        <taxon>Eukaryota</taxon>
        <taxon>Metazoa</taxon>
        <taxon>Ecdysozoa</taxon>
        <taxon>Arthropoda</taxon>
        <taxon>Hexapoda</taxon>
        <taxon>Insecta</taxon>
        <taxon>Pterygota</taxon>
        <taxon>Neoptera</taxon>
        <taxon>Endopterygota</taxon>
        <taxon>Diptera</taxon>
        <taxon>Nematocera</taxon>
        <taxon>Chironomoidea</taxon>
        <taxon>Chironomidae</taxon>
        <taxon>Chironominae</taxon>
        <taxon>Polypedilum</taxon>
        <taxon>Polypedilum</taxon>
    </lineage>
</organism>
<reference evidence="2" key="1">
    <citation type="submission" date="2021-03" db="EMBL/GenBank/DDBJ databases">
        <title>Chromosome level genome of the anhydrobiotic midge Polypedilum vanderplanki.</title>
        <authorList>
            <person name="Yoshida Y."/>
            <person name="Kikawada T."/>
            <person name="Gusev O."/>
        </authorList>
    </citation>
    <scope>NUCLEOTIDE SEQUENCE</scope>
    <source>
        <strain evidence="2">NIAS01</strain>
        <tissue evidence="2">Whole body or cell culture</tissue>
    </source>
</reference>
<keyword evidence="3" id="KW-1185">Reference proteome</keyword>
<dbReference type="InterPro" id="IPR025164">
    <property type="entry name" value="Toastrack_DUF4097"/>
</dbReference>
<evidence type="ECO:0000313" key="2">
    <source>
        <dbReference type="EMBL" id="KAG5666662.1"/>
    </source>
</evidence>
<dbReference type="AlphaFoldDB" id="A0A9J6BAN2"/>
<dbReference type="EMBL" id="JADBJN010000004">
    <property type="protein sequence ID" value="KAG5666662.1"/>
    <property type="molecule type" value="Genomic_DNA"/>
</dbReference>
<gene>
    <name evidence="2" type="ORF">PVAND_014677</name>
</gene>
<accession>A0A9J6BAN2</accession>